<name>A0A857NC82_9BACT</name>
<keyword evidence="3" id="KW-1185">Reference proteome</keyword>
<accession>A0A857NC82</accession>
<evidence type="ECO:0000256" key="1">
    <source>
        <dbReference type="SAM" id="Phobius"/>
    </source>
</evidence>
<dbReference type="AlphaFoldDB" id="A0A857NC82"/>
<evidence type="ECO:0000313" key="3">
    <source>
        <dbReference type="Proteomes" id="UP000463983"/>
    </source>
</evidence>
<feature type="transmembrane region" description="Helical" evidence="1">
    <location>
        <begin position="344"/>
        <end position="364"/>
    </location>
</feature>
<keyword evidence="1" id="KW-0472">Membrane</keyword>
<feature type="transmembrane region" description="Helical" evidence="1">
    <location>
        <begin position="126"/>
        <end position="145"/>
    </location>
</feature>
<feature type="transmembrane region" description="Helical" evidence="1">
    <location>
        <begin position="78"/>
        <end position="96"/>
    </location>
</feature>
<feature type="transmembrane region" description="Helical" evidence="1">
    <location>
        <begin position="192"/>
        <end position="210"/>
    </location>
</feature>
<feature type="transmembrane region" description="Helical" evidence="1">
    <location>
        <begin position="36"/>
        <end position="58"/>
    </location>
</feature>
<keyword evidence="1" id="KW-1133">Transmembrane helix</keyword>
<feature type="transmembrane region" description="Helical" evidence="1">
    <location>
        <begin position="6"/>
        <end position="24"/>
    </location>
</feature>
<gene>
    <name evidence="2" type="ORF">MICH65_0521</name>
</gene>
<dbReference type="EMBL" id="CP047901">
    <property type="protein sequence ID" value="QHO63502.1"/>
    <property type="molecule type" value="Genomic_DNA"/>
</dbReference>
<feature type="transmembrane region" description="Helical" evidence="1">
    <location>
        <begin position="265"/>
        <end position="286"/>
    </location>
</feature>
<protein>
    <recommendedName>
        <fullName evidence="4">Glycosyltransferase RgtA/B/C/D-like domain-containing protein</fullName>
    </recommendedName>
</protein>
<feature type="transmembrane region" description="Helical" evidence="1">
    <location>
        <begin position="103"/>
        <end position="120"/>
    </location>
</feature>
<keyword evidence="1" id="KW-0812">Transmembrane</keyword>
<evidence type="ECO:0008006" key="4">
    <source>
        <dbReference type="Google" id="ProtNLM"/>
    </source>
</evidence>
<organism evidence="2 3">
    <name type="scientific">Candidatus Chazhemtobacterium aquaticus</name>
    <dbReference type="NCBI Taxonomy" id="2715735"/>
    <lineage>
        <taxon>Bacteria</taxon>
        <taxon>Candidatus Chazhemtobacteraceae</taxon>
        <taxon>Candidatus Chazhemtobacterium</taxon>
    </lineage>
</organism>
<dbReference type="RefSeq" id="WP_161931881.1">
    <property type="nucleotide sequence ID" value="NZ_CP047901.1"/>
</dbReference>
<dbReference type="Proteomes" id="UP000463983">
    <property type="component" value="Chromosome"/>
</dbReference>
<dbReference type="KEGG" id="caqa:MICH65_0521"/>
<feature type="transmembrane region" description="Helical" evidence="1">
    <location>
        <begin position="157"/>
        <end position="180"/>
    </location>
</feature>
<evidence type="ECO:0000313" key="2">
    <source>
        <dbReference type="EMBL" id="QHO63502.1"/>
    </source>
</evidence>
<proteinExistence type="predicted"/>
<feature type="transmembrane region" description="Helical" evidence="1">
    <location>
        <begin position="293"/>
        <end position="312"/>
    </location>
</feature>
<feature type="transmembrane region" description="Helical" evidence="1">
    <location>
        <begin position="318"/>
        <end position="337"/>
    </location>
</feature>
<sequence>MKINKVILPLILILFAPTLFNFFSADDWFHLRLAQISSITEFLSFFSFSATAQSASFYRPLSTQVFFFIFHSLFGFNTFFYYLFGLLLFVLILFQLKNLVSSLFPKISPITALVVYGFSVTNFTRLYFLSAYQELFMVLFALLALNAHLRSQGKKTLLFFILALLSKETAVVIPGLILLIDLYQGKLKLSKYLPIFLLTTVYLYLRLFHFGLAEGDTYIWDFSPKMALNTLMWYTLWSFGAPELLVDYIGGGLRPIPRFYTDYPFFSYFILFFLLILLGSFTFLIFRSLKKNLRQYLFTGLFFVVPLLPVLFLPHHKFTLELGLPLVGFSLLFALVADSAKGKWGTLLLGLFLILNLSMNYLTYTRHYSVNRSRLSHRLYDYLTTQYPQYPSNPLYFTDPENAGRFEDYAKQLSLATSRADMFQVIYNDPNLVVYYDGVNQPPEDQPVIKIKAQDFFTR</sequence>
<feature type="transmembrane region" description="Helical" evidence="1">
    <location>
        <begin position="231"/>
        <end position="253"/>
    </location>
</feature>
<reference evidence="3" key="1">
    <citation type="journal article" date="2020" name="Microorganisms">
        <title>Complete Genome of a Member of a New Bacterial Lineage in the Microgenomates Group Reveals an Unusual Nucleotide Composition Disparity Between Two Strands of DNA and Limited Metabolic Potential.</title>
        <authorList>
            <person name="Kadnikov V.V."/>
            <person name="Mardanov A.V."/>
            <person name="Beletsky A.V."/>
            <person name="Karnachuk O.V."/>
            <person name="Ravin N.V."/>
        </authorList>
    </citation>
    <scope>NUCLEOTIDE SEQUENCE [LARGE SCALE GENOMIC DNA]</scope>
</reference>